<keyword evidence="4" id="KW-0547">Nucleotide-binding</keyword>
<evidence type="ECO:0000256" key="5">
    <source>
        <dbReference type="ARBA" id="ARBA00022821"/>
    </source>
</evidence>
<sequence length="658" mass="75567">MEYIDIICTSIQLLKSSWASIRDWYNDNKLLDEKLQTLRTNMEALGCREKDVNDELQNSEDEPGKKPKREVENWLKEVKAKATEVEEVEQKAKKRRYFWLSRFLRLLDEKINDVIKLIEHGRFHAGLLIDVHDQRGEALLTMLLVGQTTAERNLEKIWKCLLDDEITRVGVYGMGGVGKTTIATHIHNRLLKNPSSIDHVYWVNVSQESSIHKLQNEIAKYIKLDLSNEGDERKRATKLFHALRGRKRFVVILDDMWKVFNPEDIGIPVGVDEGRLLITTRLLDVCRGMQCQQSIKIEPLSTEEAWELFIKNVGNDKVLDQHVEEIARSIALECAGLPLAIVTTARSMRGVDDIHDWRSALYELRESTKGLIDMEDPVFKILKFSYDPLNDKILQQCLLYCALFPEDYNIRKVELIVLWIAEGLLDDREIRQAQYDRGYSILNKLQNVCLLERADVIRDMALNITKENGPPTFMVKSGPIGLFVVACIPKVSLYQFSKNKCVFCSTIEYFLIGSDCLDLHSLYQFYKFCKTKALKLNFLPVEARSCSFHGLDLDWENKLEVSEMADMGKLPEEGRAAVEAEPRGLGLPPLILTAVVSYRPQVNSVNYPTESIARKLDWINVMAYDFYEAERSDVTRSHAALYDLSSQVSASYGIRAWN</sequence>
<keyword evidence="5" id="KW-0611">Plant defense</keyword>
<dbReference type="SUPFAM" id="SSF51445">
    <property type="entry name" value="(Trans)glycosidases"/>
    <property type="match status" value="1"/>
</dbReference>
<dbReference type="InterPro" id="IPR027417">
    <property type="entry name" value="P-loop_NTPase"/>
</dbReference>
<feature type="region of interest" description="Disordered" evidence="7">
    <location>
        <begin position="49"/>
        <end position="68"/>
    </location>
</feature>
<dbReference type="PRINTS" id="PR00364">
    <property type="entry name" value="DISEASERSIST"/>
</dbReference>
<dbReference type="InterPro" id="IPR001223">
    <property type="entry name" value="Glyco_hydro18_cat"/>
</dbReference>
<evidence type="ECO:0000256" key="3">
    <source>
        <dbReference type="ARBA" id="ARBA00022737"/>
    </source>
</evidence>
<protein>
    <recommendedName>
        <fullName evidence="13">NB-ARC domain-containing protein</fullName>
    </recommendedName>
</protein>
<evidence type="ECO:0000313" key="12">
    <source>
        <dbReference type="Proteomes" id="UP000325577"/>
    </source>
</evidence>
<dbReference type="Gene3D" id="3.20.20.80">
    <property type="entry name" value="Glycosidases"/>
    <property type="match status" value="1"/>
</dbReference>
<evidence type="ECO:0000256" key="1">
    <source>
        <dbReference type="ARBA" id="ARBA00008894"/>
    </source>
</evidence>
<dbReference type="EMBL" id="CM018040">
    <property type="protein sequence ID" value="KAA8535630.1"/>
    <property type="molecule type" value="Genomic_DNA"/>
</dbReference>
<dbReference type="GO" id="GO:0005524">
    <property type="term" value="F:ATP binding"/>
    <property type="evidence" value="ECO:0007669"/>
    <property type="project" value="UniProtKB-KW"/>
</dbReference>
<dbReference type="Pfam" id="PF00931">
    <property type="entry name" value="NB-ARC"/>
    <property type="match status" value="1"/>
</dbReference>
<evidence type="ECO:0008006" key="13">
    <source>
        <dbReference type="Google" id="ProtNLM"/>
    </source>
</evidence>
<dbReference type="InterPro" id="IPR036388">
    <property type="entry name" value="WH-like_DNA-bd_sf"/>
</dbReference>
<evidence type="ECO:0000256" key="7">
    <source>
        <dbReference type="SAM" id="MobiDB-lite"/>
    </source>
</evidence>
<gene>
    <name evidence="11" type="ORF">F0562_030633</name>
</gene>
<name>A0A5J5AZB2_9ASTE</name>
<dbReference type="PANTHER" id="PTHR33463:SF187">
    <property type="entry name" value="AND NB-ARC DOMAIN DISEASE RESISTANCE PROTEIN, PUTATIVE-RELATED"/>
    <property type="match status" value="1"/>
</dbReference>
<accession>A0A5J5AZB2</accession>
<dbReference type="GO" id="GO:0043531">
    <property type="term" value="F:ADP binding"/>
    <property type="evidence" value="ECO:0007669"/>
    <property type="project" value="InterPro"/>
</dbReference>
<organism evidence="11 12">
    <name type="scientific">Nyssa sinensis</name>
    <dbReference type="NCBI Taxonomy" id="561372"/>
    <lineage>
        <taxon>Eukaryota</taxon>
        <taxon>Viridiplantae</taxon>
        <taxon>Streptophyta</taxon>
        <taxon>Embryophyta</taxon>
        <taxon>Tracheophyta</taxon>
        <taxon>Spermatophyta</taxon>
        <taxon>Magnoliopsida</taxon>
        <taxon>eudicotyledons</taxon>
        <taxon>Gunneridae</taxon>
        <taxon>Pentapetalae</taxon>
        <taxon>asterids</taxon>
        <taxon>Cornales</taxon>
        <taxon>Nyssaceae</taxon>
        <taxon>Nyssa</taxon>
    </lineage>
</organism>
<dbReference type="AlphaFoldDB" id="A0A5J5AZB2"/>
<proteinExistence type="inferred from homology"/>
<dbReference type="Gene3D" id="3.40.50.300">
    <property type="entry name" value="P-loop containing nucleotide triphosphate hydrolases"/>
    <property type="match status" value="1"/>
</dbReference>
<dbReference type="InterPro" id="IPR042197">
    <property type="entry name" value="Apaf_helical"/>
</dbReference>
<dbReference type="InterPro" id="IPR002182">
    <property type="entry name" value="NB-ARC"/>
</dbReference>
<feature type="domain" description="Disease resistance protein winged helix" evidence="10">
    <location>
        <begin position="403"/>
        <end position="452"/>
    </location>
</feature>
<evidence type="ECO:0000256" key="6">
    <source>
        <dbReference type="ARBA" id="ARBA00022840"/>
    </source>
</evidence>
<dbReference type="Pfam" id="PF23559">
    <property type="entry name" value="WHD_DRP"/>
    <property type="match status" value="1"/>
</dbReference>
<evidence type="ECO:0000259" key="8">
    <source>
        <dbReference type="Pfam" id="PF00704"/>
    </source>
</evidence>
<keyword evidence="3" id="KW-0677">Repeat</keyword>
<evidence type="ECO:0000256" key="4">
    <source>
        <dbReference type="ARBA" id="ARBA00022741"/>
    </source>
</evidence>
<dbReference type="GO" id="GO:0051607">
    <property type="term" value="P:defense response to virus"/>
    <property type="evidence" value="ECO:0007669"/>
    <property type="project" value="UniProtKB-ARBA"/>
</dbReference>
<dbReference type="Pfam" id="PF00704">
    <property type="entry name" value="Glyco_hydro_18"/>
    <property type="match status" value="1"/>
</dbReference>
<dbReference type="InterPro" id="IPR017853">
    <property type="entry name" value="GH"/>
</dbReference>
<evidence type="ECO:0000256" key="2">
    <source>
        <dbReference type="ARBA" id="ARBA00022614"/>
    </source>
</evidence>
<reference evidence="11 12" key="1">
    <citation type="submission" date="2019-09" db="EMBL/GenBank/DDBJ databases">
        <title>A chromosome-level genome assembly of the Chinese tupelo Nyssa sinensis.</title>
        <authorList>
            <person name="Yang X."/>
            <person name="Kang M."/>
            <person name="Yang Y."/>
            <person name="Xiong H."/>
            <person name="Wang M."/>
            <person name="Zhang Z."/>
            <person name="Wang Z."/>
            <person name="Wu H."/>
            <person name="Ma T."/>
            <person name="Liu J."/>
            <person name="Xi Z."/>
        </authorList>
    </citation>
    <scope>NUCLEOTIDE SEQUENCE [LARGE SCALE GENOMIC DNA]</scope>
    <source>
        <strain evidence="11">J267</strain>
        <tissue evidence="11">Leaf</tissue>
    </source>
</reference>
<dbReference type="FunFam" id="3.40.50.300:FF:001091">
    <property type="entry name" value="Probable disease resistance protein At1g61300"/>
    <property type="match status" value="1"/>
</dbReference>
<evidence type="ECO:0000259" key="10">
    <source>
        <dbReference type="Pfam" id="PF23559"/>
    </source>
</evidence>
<evidence type="ECO:0000259" key="9">
    <source>
        <dbReference type="Pfam" id="PF00931"/>
    </source>
</evidence>
<dbReference type="SUPFAM" id="SSF52540">
    <property type="entry name" value="P-loop containing nucleoside triphosphate hydrolases"/>
    <property type="match status" value="1"/>
</dbReference>
<evidence type="ECO:0000313" key="11">
    <source>
        <dbReference type="EMBL" id="KAA8535630.1"/>
    </source>
</evidence>
<dbReference type="InterPro" id="IPR058922">
    <property type="entry name" value="WHD_DRP"/>
</dbReference>
<dbReference type="Proteomes" id="UP000325577">
    <property type="component" value="Linkage Group LG17"/>
</dbReference>
<feature type="domain" description="NB-ARC" evidence="9">
    <location>
        <begin position="151"/>
        <end position="317"/>
    </location>
</feature>
<keyword evidence="12" id="KW-1185">Reference proteome</keyword>
<comment type="similarity">
    <text evidence="1">Belongs to the disease resistance NB-LRR family.</text>
</comment>
<keyword evidence="2" id="KW-0433">Leucine-rich repeat</keyword>
<dbReference type="InterPro" id="IPR050905">
    <property type="entry name" value="Plant_NBS-LRR"/>
</dbReference>
<dbReference type="PANTHER" id="PTHR33463">
    <property type="entry name" value="NB-ARC DOMAIN-CONTAINING PROTEIN-RELATED"/>
    <property type="match status" value="1"/>
</dbReference>
<dbReference type="Gene3D" id="1.10.10.10">
    <property type="entry name" value="Winged helix-like DNA-binding domain superfamily/Winged helix DNA-binding domain"/>
    <property type="match status" value="1"/>
</dbReference>
<keyword evidence="6" id="KW-0067">ATP-binding</keyword>
<dbReference type="OrthoDB" id="6161812at2759"/>
<dbReference type="Gene3D" id="1.10.8.430">
    <property type="entry name" value="Helical domain of apoptotic protease-activating factors"/>
    <property type="match status" value="1"/>
</dbReference>
<dbReference type="GO" id="GO:0005975">
    <property type="term" value="P:carbohydrate metabolic process"/>
    <property type="evidence" value="ECO:0007669"/>
    <property type="project" value="InterPro"/>
</dbReference>
<feature type="domain" description="GH18" evidence="8">
    <location>
        <begin position="544"/>
        <end position="657"/>
    </location>
</feature>
<dbReference type="FunFam" id="1.10.10.10:FF:000322">
    <property type="entry name" value="Probable disease resistance protein At1g63360"/>
    <property type="match status" value="1"/>
</dbReference>